<dbReference type="eggNOG" id="COG1533">
    <property type="taxonomic scope" value="Bacteria"/>
</dbReference>
<dbReference type="PANTHER" id="PTHR37822:SF2">
    <property type="entry name" value="SPORE PHOTOPRODUCT LYASE"/>
    <property type="match status" value="1"/>
</dbReference>
<name>F8L9R9_SIMNZ</name>
<gene>
    <name evidence="1" type="ordered locus">SNE_A17370</name>
</gene>
<evidence type="ECO:0000313" key="2">
    <source>
        <dbReference type="Proteomes" id="UP000000496"/>
    </source>
</evidence>
<proteinExistence type="predicted"/>
<dbReference type="GO" id="GO:1904047">
    <property type="term" value="F:S-adenosyl-L-methionine binding"/>
    <property type="evidence" value="ECO:0007669"/>
    <property type="project" value="TreeGrafter"/>
</dbReference>
<dbReference type="RefSeq" id="WP_013944080.1">
    <property type="nucleotide sequence ID" value="NC_015713.1"/>
</dbReference>
<sequence length="319" mass="37478">MTFVYVEKEVQTHPRTLKVLEKLKPSHVIPIDRYPEIFNRKNQHFRLQKKQASFILAKKHGTLIYPTPPGYGIGAKHNYYFSHFLNCPFDCRYCFLQGMYRSASFVLFVNFEEFQEEIKEKMGEDKATFFSGYDGDSLAMDAKTGFLSAFLPFFRKHPNAELELRTKSVFIRELLKQTPFPNCVVAFSLSPQPLIQELEKKTPPLVKRLEAIQKLQEAGWKIGLRFDPIIDCDNFEYHYTHFFEKVFAVVDETLLHSVSLGAFRLPKPVMKEMKRLKPHDSLLAINQEGPRIQEKLRFCHEKLLNYFDKRKLFVCAEEF</sequence>
<dbReference type="Proteomes" id="UP000000496">
    <property type="component" value="Chromosome gsn.131"/>
</dbReference>
<reference evidence="1 2" key="2">
    <citation type="journal article" date="2011" name="Mol. Biol. Evol.">
        <title>Unity in variety--the pan-genome of the Chlamydiae.</title>
        <authorList>
            <person name="Collingro A."/>
            <person name="Tischler P."/>
            <person name="Weinmaier T."/>
            <person name="Penz T."/>
            <person name="Heinz E."/>
            <person name="Brunham R.C."/>
            <person name="Read T.D."/>
            <person name="Bavoil P.M."/>
            <person name="Sachse K."/>
            <person name="Kahane S."/>
            <person name="Friedman M.G."/>
            <person name="Rattei T."/>
            <person name="Myers G.S."/>
            <person name="Horn M."/>
        </authorList>
    </citation>
    <scope>NUCLEOTIDE SEQUENCE [LARGE SCALE GENOMIC DNA]</scope>
    <source>
        <strain evidence="2">ATCC VR-1471 / Z</strain>
    </source>
</reference>
<dbReference type="GO" id="GO:0051539">
    <property type="term" value="F:4 iron, 4 sulfur cluster binding"/>
    <property type="evidence" value="ECO:0007669"/>
    <property type="project" value="TreeGrafter"/>
</dbReference>
<dbReference type="CDD" id="cd01335">
    <property type="entry name" value="Radical_SAM"/>
    <property type="match status" value="1"/>
</dbReference>
<dbReference type="PANTHER" id="PTHR37822">
    <property type="entry name" value="SPORE PHOTOPRODUCT LYASE-RELATED"/>
    <property type="match status" value="1"/>
</dbReference>
<protein>
    <submittedName>
        <fullName evidence="1">Putative DNA repair photolyase</fullName>
        <ecNumber evidence="1">4.1.99.-</ecNumber>
    </submittedName>
</protein>
<dbReference type="EC" id="4.1.99.-" evidence="1"/>
<dbReference type="AlphaFoldDB" id="F8L9R9"/>
<dbReference type="Gene3D" id="3.80.30.30">
    <property type="match status" value="1"/>
</dbReference>
<reference key="1">
    <citation type="journal article" date="2011" name="Mol. Biol. Evol.">
        <title>Unity in variety -- the pan-genome of the Chlamydiae.</title>
        <authorList>
            <person name="Collingro A."/>
            <person name="Tischler P."/>
            <person name="Weinmaier T."/>
            <person name="Penz T."/>
            <person name="Heinz E."/>
            <person name="Brunham R.C."/>
            <person name="Read T.D."/>
            <person name="Bavoil P.M."/>
            <person name="Sachse K."/>
            <person name="Kahane S."/>
            <person name="Friedman M.G."/>
            <person name="Rattei T."/>
            <person name="Myers G.S.A."/>
            <person name="Horn M."/>
        </authorList>
    </citation>
    <scope>NUCLEOTIDE SEQUENCE</scope>
    <source>
        <strain>Z</strain>
    </source>
</reference>
<evidence type="ECO:0000313" key="1">
    <source>
        <dbReference type="EMBL" id="CCB89614.1"/>
    </source>
</evidence>
<accession>F8L9R9</accession>
<dbReference type="OrthoDB" id="9783671at2"/>
<dbReference type="Gene3D" id="3.40.50.12110">
    <property type="match status" value="1"/>
</dbReference>
<keyword evidence="1" id="KW-0456">Lyase</keyword>
<organism evidence="1 2">
    <name type="scientific">Simkania negevensis (strain ATCC VR-1471 / DSM 27360 / Z)</name>
    <dbReference type="NCBI Taxonomy" id="331113"/>
    <lineage>
        <taxon>Bacteria</taxon>
        <taxon>Pseudomonadati</taxon>
        <taxon>Chlamydiota</taxon>
        <taxon>Chlamydiia</taxon>
        <taxon>Parachlamydiales</taxon>
        <taxon>Simkaniaceae</taxon>
        <taxon>Simkania</taxon>
    </lineage>
</organism>
<dbReference type="STRING" id="331113.SNE_A17370"/>
<dbReference type="EMBL" id="FR872582">
    <property type="protein sequence ID" value="CCB89614.1"/>
    <property type="molecule type" value="Genomic_DNA"/>
</dbReference>
<keyword evidence="2" id="KW-1185">Reference proteome</keyword>
<dbReference type="GO" id="GO:0003913">
    <property type="term" value="F:DNA photolyase activity"/>
    <property type="evidence" value="ECO:0007669"/>
    <property type="project" value="TreeGrafter"/>
</dbReference>
<dbReference type="Pfam" id="PF20903">
    <property type="entry name" value="SPL"/>
    <property type="match status" value="1"/>
</dbReference>
<dbReference type="KEGG" id="sng:SNE_A17370"/>
<dbReference type="InterPro" id="IPR049539">
    <property type="entry name" value="SPL"/>
</dbReference>
<dbReference type="GO" id="GO:0042601">
    <property type="term" value="C:endospore-forming forespore"/>
    <property type="evidence" value="ECO:0007669"/>
    <property type="project" value="TreeGrafter"/>
</dbReference>
<dbReference type="HOGENOM" id="CLU_030330_0_0_0"/>